<organism evidence="1 2">
    <name type="scientific">Caulobacter segnis</name>
    <dbReference type="NCBI Taxonomy" id="88688"/>
    <lineage>
        <taxon>Bacteria</taxon>
        <taxon>Pseudomonadati</taxon>
        <taxon>Pseudomonadota</taxon>
        <taxon>Alphaproteobacteria</taxon>
        <taxon>Caulobacterales</taxon>
        <taxon>Caulobacteraceae</taxon>
        <taxon>Caulobacter</taxon>
    </lineage>
</organism>
<accession>A0A2W5V5Z3</accession>
<dbReference type="RefSeq" id="WP_304277676.1">
    <property type="nucleotide sequence ID" value="NZ_QFQZ01000031.1"/>
</dbReference>
<dbReference type="EMBL" id="QFQZ01000031">
    <property type="protein sequence ID" value="PZR34157.1"/>
    <property type="molecule type" value="Genomic_DNA"/>
</dbReference>
<dbReference type="AlphaFoldDB" id="A0A2W5V5Z3"/>
<reference evidence="1 2" key="1">
    <citation type="submission" date="2017-08" db="EMBL/GenBank/DDBJ databases">
        <title>Infants hospitalized years apart are colonized by the same room-sourced microbial strains.</title>
        <authorList>
            <person name="Brooks B."/>
            <person name="Olm M.R."/>
            <person name="Firek B.A."/>
            <person name="Baker R."/>
            <person name="Thomas B.C."/>
            <person name="Morowitz M.J."/>
            <person name="Banfield J.F."/>
        </authorList>
    </citation>
    <scope>NUCLEOTIDE SEQUENCE [LARGE SCALE GENOMIC DNA]</scope>
    <source>
        <strain evidence="1">S2_003_000_R2_4</strain>
    </source>
</reference>
<dbReference type="Proteomes" id="UP000249393">
    <property type="component" value="Unassembled WGS sequence"/>
</dbReference>
<comment type="caution">
    <text evidence="1">The sequence shown here is derived from an EMBL/GenBank/DDBJ whole genome shotgun (WGS) entry which is preliminary data.</text>
</comment>
<protein>
    <submittedName>
        <fullName evidence="1">Uncharacterized protein</fullName>
    </submittedName>
</protein>
<evidence type="ECO:0000313" key="2">
    <source>
        <dbReference type="Proteomes" id="UP000249393"/>
    </source>
</evidence>
<evidence type="ECO:0000313" key="1">
    <source>
        <dbReference type="EMBL" id="PZR34157.1"/>
    </source>
</evidence>
<proteinExistence type="predicted"/>
<name>A0A2W5V5Z3_9CAUL</name>
<sequence length="62" mass="6667">MSQTNPALAKADVGNTFLRHALTIWAREQGVAEPNLSDVARDVLTFAQSVVRDNSGEQVLSA</sequence>
<gene>
    <name evidence="1" type="ORF">DI526_11225</name>
</gene>